<dbReference type="InterPro" id="IPR056823">
    <property type="entry name" value="TEN-like_YD-shell"/>
</dbReference>
<dbReference type="Proteomes" id="UP000445000">
    <property type="component" value="Unassembled WGS sequence"/>
</dbReference>
<protein>
    <recommendedName>
        <fullName evidence="2">Teneurin-like YD-shell domain-containing protein</fullName>
    </recommendedName>
</protein>
<dbReference type="NCBIfam" id="TIGR03696">
    <property type="entry name" value="Rhs_assc_core"/>
    <property type="match status" value="1"/>
</dbReference>
<dbReference type="Pfam" id="PF05593">
    <property type="entry name" value="RHS_repeat"/>
    <property type="match status" value="7"/>
</dbReference>
<dbReference type="InterPro" id="IPR022385">
    <property type="entry name" value="Rhs_assc_core"/>
</dbReference>
<proteinExistence type="predicted"/>
<name>A0A829YDE7_9GAMM</name>
<comment type="caution">
    <text evidence="3">The sequence shown here is derived from an EMBL/GenBank/DDBJ whole genome shotgun (WGS) entry which is preliminary data.</text>
</comment>
<reference evidence="4" key="1">
    <citation type="submission" date="2020-01" db="EMBL/GenBank/DDBJ databases">
        <title>'Steroidobacter agaridevorans' sp. nov., agar-degrading bacteria isolated from rhizosphere soils.</title>
        <authorList>
            <person name="Ikenaga M."/>
            <person name="Kataoka M."/>
            <person name="Murouchi A."/>
            <person name="Katsuragi S."/>
            <person name="Sakai M."/>
        </authorList>
    </citation>
    <scope>NUCLEOTIDE SEQUENCE [LARGE SCALE GENOMIC DNA]</scope>
    <source>
        <strain evidence="4">YU21-B</strain>
    </source>
</reference>
<evidence type="ECO:0000313" key="4">
    <source>
        <dbReference type="Proteomes" id="UP000445000"/>
    </source>
</evidence>
<evidence type="ECO:0000313" key="3">
    <source>
        <dbReference type="EMBL" id="GFE81307.1"/>
    </source>
</evidence>
<organism evidence="3 4">
    <name type="scientific">Steroidobacter agaridevorans</name>
    <dbReference type="NCBI Taxonomy" id="2695856"/>
    <lineage>
        <taxon>Bacteria</taxon>
        <taxon>Pseudomonadati</taxon>
        <taxon>Pseudomonadota</taxon>
        <taxon>Gammaproteobacteria</taxon>
        <taxon>Steroidobacterales</taxon>
        <taxon>Steroidobacteraceae</taxon>
        <taxon>Steroidobacter</taxon>
    </lineage>
</organism>
<dbReference type="Gene3D" id="2.180.10.10">
    <property type="entry name" value="RHS repeat-associated core"/>
    <property type="match status" value="4"/>
</dbReference>
<keyword evidence="4" id="KW-1185">Reference proteome</keyword>
<dbReference type="AlphaFoldDB" id="A0A829YDE7"/>
<dbReference type="NCBIfam" id="TIGR01643">
    <property type="entry name" value="YD_repeat_2x"/>
    <property type="match status" value="5"/>
</dbReference>
<dbReference type="InterPro" id="IPR006530">
    <property type="entry name" value="YD"/>
</dbReference>
<dbReference type="PANTHER" id="PTHR32305">
    <property type="match status" value="1"/>
</dbReference>
<feature type="domain" description="Teneurin-like YD-shell" evidence="2">
    <location>
        <begin position="775"/>
        <end position="1033"/>
    </location>
</feature>
<dbReference type="PANTHER" id="PTHR32305:SF15">
    <property type="entry name" value="PROTEIN RHSA-RELATED"/>
    <property type="match status" value="1"/>
</dbReference>
<gene>
    <name evidence="3" type="ORF">GCM10011487_33070</name>
</gene>
<dbReference type="Pfam" id="PF25023">
    <property type="entry name" value="TEN_YD-shell"/>
    <property type="match status" value="1"/>
</dbReference>
<dbReference type="InterPro" id="IPR050708">
    <property type="entry name" value="T6SS_VgrG/RHS"/>
</dbReference>
<sequence length="1210" mass="130867">MQGIWAYRPNGSVLGYTEAATGVFDYGGEIADRVERVLDANGSHIGWKYITEDDDIEQYDLTGKLVSVTTRAGVVQTLSYGSSGMLASVTDSFGHALGFTWNADQRLVSITPPDGSQIAYTYDSSRNLTQSEYPDGSTRTYHYEMTSSIQVNLLTGITDESVQRYATFGYYGSAATSTEHAGGVNRYSFTSTSSTRTVTDPLGVARAHNSQVRYGARRYTSSPSFCDGCAESKSVQYDLKGNVSAGTDFNNIETRYTYDLSRTLETSRTEAYGTSLARTITTQWHPTYRLPVQIDEPGKRTTFTRDATGNVLTRTVLDTTTNVSRAWTYTYNSFGQVLTADGPRADVSDVTTYTYYSCVTGYQCGQVQTVTNAAGHVTTYNTYNAHGQPLTITDPNGVVRTLSYDLRQRLTSRTVAGEVTMFSYWPTGLLKKAALPDGSYLEYTYDAAHRLTDINDAEGNRIHYMLDAMGNRTNEQTYDPSNALARSRTRVFNTLNRLHQEIGAAGTASVTSTYGYDNNGNQTSLAAPLGRDTAQGYDELNRLTTATDPLNGVTQYGYNALDQLISVTDPRGLVTSYSYNALGDLQQQTSPDTWGTANTYDSAGNLATSTDARNAVASHTYDELHRVATTSFSAGGVTEQVLTYIYDAGAFGKGRLTGAYDASHSLAWTYDEHGRALTATQVVDSISKTTSYTYANGLRQSMTTPSGQVITYGYTNGKVTSISVNGTVIVSGILYDPFGPVRQWTWADGSLAVRTFDQDGSIALIDSAGLKTYSYDDAFRVTGITDTTNSAFSWTYGYDDLDRLTSASKSGTTIGYTYDANGNRLTETGSHPSTFTIAANSNRLSVASGALSRIYGYDDAGNTTSFTGISFTYNNRGRMSSSTKNGVTTNYVYNALGQLVKKAGSTLYYYDDAGHVLGIYDGSGALTEEIVWLGDTPIATLRPQSGGGVKLYNIHTDHLNAPRVITDSATAAVRWRWDGEPFGGGATNDDPSGAGVFEFNLRFPGQIAMAEMGLHYNYHRDYDPPTGRYVESDPIGLKGGLNTYAYVKGNPLQWTDPLGLAIWLCNRKVSGFPGFGNHGYLWNDKSNASCGMQGSFGFGPTGDKEKGPSVDFCVKVDGSDGLEDQVMSCCKKNANNGLWFPGFNDCHNAANDCIKSAGLTSPGSPGGRLGAPCSGVGCQSDDVCGRCSPGDMDCLLYGGNLCRGFRPGRR</sequence>
<dbReference type="InterPro" id="IPR031325">
    <property type="entry name" value="RHS_repeat"/>
</dbReference>
<dbReference type="EMBL" id="BLJN01000003">
    <property type="protein sequence ID" value="GFE81307.1"/>
    <property type="molecule type" value="Genomic_DNA"/>
</dbReference>
<accession>A0A829YDE7</accession>
<keyword evidence="1" id="KW-0677">Repeat</keyword>
<evidence type="ECO:0000259" key="2">
    <source>
        <dbReference type="Pfam" id="PF25023"/>
    </source>
</evidence>
<evidence type="ECO:0000256" key="1">
    <source>
        <dbReference type="ARBA" id="ARBA00022737"/>
    </source>
</evidence>